<dbReference type="SUPFAM" id="SSF48726">
    <property type="entry name" value="Immunoglobulin"/>
    <property type="match status" value="5"/>
</dbReference>
<keyword evidence="5" id="KW-0472">Membrane</keyword>
<keyword evidence="3" id="KW-0325">Glycoprotein</keyword>
<feature type="domain" description="Ig-like" evidence="7">
    <location>
        <begin position="408"/>
        <end position="488"/>
    </location>
</feature>
<feature type="transmembrane region" description="Helical" evidence="5">
    <location>
        <begin position="503"/>
        <end position="522"/>
    </location>
</feature>
<keyword evidence="4" id="KW-0393">Immunoglobulin domain</keyword>
<dbReference type="InterPro" id="IPR013098">
    <property type="entry name" value="Ig_I-set"/>
</dbReference>
<protein>
    <submittedName>
        <fullName evidence="8">Carcinoembryonic antigen-related cell adhesion molecule 5-like</fullName>
    </submittedName>
</protein>
<dbReference type="RefSeq" id="XP_018594961.1">
    <property type="nucleotide sequence ID" value="XM_018739445.2"/>
</dbReference>
<proteinExistence type="predicted"/>
<keyword evidence="9" id="KW-1185">Reference proteome</keyword>
<evidence type="ECO:0000256" key="4">
    <source>
        <dbReference type="ARBA" id="ARBA00023319"/>
    </source>
</evidence>
<gene>
    <name evidence="8" type="primary">LOC108926630</name>
</gene>
<dbReference type="Pfam" id="PF13927">
    <property type="entry name" value="Ig_3"/>
    <property type="match status" value="3"/>
</dbReference>
<feature type="domain" description="Ig-like" evidence="7">
    <location>
        <begin position="226"/>
        <end position="302"/>
    </location>
</feature>
<dbReference type="KEGG" id="sfm:108926630"/>
<evidence type="ECO:0000313" key="9">
    <source>
        <dbReference type="Proteomes" id="UP000694397"/>
    </source>
</evidence>
<dbReference type="InterPro" id="IPR036179">
    <property type="entry name" value="Ig-like_dom_sf"/>
</dbReference>
<dbReference type="Pfam" id="PF07679">
    <property type="entry name" value="I-set"/>
    <property type="match status" value="1"/>
</dbReference>
<dbReference type="GeneID" id="108926630"/>
<keyword evidence="5" id="KW-0812">Transmembrane</keyword>
<evidence type="ECO:0000313" key="8">
    <source>
        <dbReference type="Ensembl" id="ENSSFOP00015037478.1"/>
    </source>
</evidence>
<dbReference type="InterPro" id="IPR003598">
    <property type="entry name" value="Ig_sub2"/>
</dbReference>
<evidence type="ECO:0000256" key="2">
    <source>
        <dbReference type="ARBA" id="ARBA00023157"/>
    </source>
</evidence>
<dbReference type="InterPro" id="IPR052598">
    <property type="entry name" value="IgSF_CEA-related"/>
</dbReference>
<evidence type="ECO:0000256" key="3">
    <source>
        <dbReference type="ARBA" id="ARBA00023180"/>
    </source>
</evidence>
<keyword evidence="2" id="KW-1015">Disulfide bond</keyword>
<dbReference type="Proteomes" id="UP000694397">
    <property type="component" value="Chromosome 7"/>
</dbReference>
<feature type="domain" description="Ig-like" evidence="7">
    <location>
        <begin position="132"/>
        <end position="217"/>
    </location>
</feature>
<reference evidence="8" key="2">
    <citation type="submission" date="2025-08" db="UniProtKB">
        <authorList>
            <consortium name="Ensembl"/>
        </authorList>
    </citation>
    <scope>IDENTIFICATION</scope>
</reference>
<name>A0A8C9SJL6_SCLFO</name>
<reference evidence="8" key="3">
    <citation type="submission" date="2025-09" db="UniProtKB">
        <authorList>
            <consortium name="Ensembl"/>
        </authorList>
    </citation>
    <scope>IDENTIFICATION</scope>
</reference>
<dbReference type="InterPro" id="IPR013106">
    <property type="entry name" value="Ig_V-set"/>
</dbReference>
<dbReference type="Pfam" id="PF07686">
    <property type="entry name" value="V-set"/>
    <property type="match status" value="1"/>
</dbReference>
<evidence type="ECO:0000256" key="5">
    <source>
        <dbReference type="SAM" id="Phobius"/>
    </source>
</evidence>
<dbReference type="PROSITE" id="PS50835">
    <property type="entry name" value="IG_LIKE"/>
    <property type="match status" value="4"/>
</dbReference>
<dbReference type="RefSeq" id="XP_018594962.1">
    <property type="nucleotide sequence ID" value="XM_018739446.2"/>
</dbReference>
<dbReference type="GeneTree" id="ENSGT01100000263479"/>
<dbReference type="Ensembl" id="ENSSFOT00015037891.2">
    <property type="protein sequence ID" value="ENSSFOP00015037478.1"/>
    <property type="gene ID" value="ENSSFOG00015023858.2"/>
</dbReference>
<dbReference type="AlphaFoldDB" id="A0A8C9SJL6"/>
<dbReference type="Gene3D" id="2.60.40.10">
    <property type="entry name" value="Immunoglobulins"/>
    <property type="match status" value="5"/>
</dbReference>
<evidence type="ECO:0000256" key="1">
    <source>
        <dbReference type="ARBA" id="ARBA00022729"/>
    </source>
</evidence>
<feature type="signal peptide" evidence="6">
    <location>
        <begin position="1"/>
        <end position="22"/>
    </location>
</feature>
<accession>A0A8C9SJL6</accession>
<dbReference type="PANTHER" id="PTHR44337:SF16">
    <property type="entry name" value="CARCINOEMBRYONIC ANTIGEN-RELATED CELL ADHESION MOLECULE 20-LIKE-RELATED"/>
    <property type="match status" value="1"/>
</dbReference>
<dbReference type="InterPro" id="IPR003599">
    <property type="entry name" value="Ig_sub"/>
</dbReference>
<feature type="chain" id="PRO_5034456193" evidence="6">
    <location>
        <begin position="23"/>
        <end position="551"/>
    </location>
</feature>
<feature type="domain" description="Ig-like" evidence="7">
    <location>
        <begin position="303"/>
        <end position="405"/>
    </location>
</feature>
<evidence type="ECO:0000256" key="6">
    <source>
        <dbReference type="SAM" id="SignalP"/>
    </source>
</evidence>
<dbReference type="InterPro" id="IPR007110">
    <property type="entry name" value="Ig-like_dom"/>
</dbReference>
<dbReference type="OrthoDB" id="6353782at2759"/>
<dbReference type="SMART" id="SM00409">
    <property type="entry name" value="IG"/>
    <property type="match status" value="5"/>
</dbReference>
<sequence length="551" mass="58892">MDVGNLRIHFAIFLSVLECCVGQQALPPGPVSGMLAGNVTFPTNSPQSPAQQFLTITWTFKSSIGPVPVVSSLPTLNNIPAAYEGRVTVNRTTGSLELRQLTLSDSGVYAVNMVTEKGVTLTGETNLDVYAPVSEVTATANTTSPVEFNDTVSVTCSARGSKLFFKWLNGTSEIVSGGRVSLSNGNRTLTISSILRYDSGPLYCNASNVFMTRRSVNVTFDVYFGPDNAVMTTVPQNNLYTTGSNLTLSCSALSNPPAELHWAFNGNLLVQVGSQLKLDSTLESQSGNYSCWAYNSKTQRYKPSGSSQITILQKISGANLTGPSGPMIAGNSSANLTCQAKAGHIDSREWLKNGKTLSPSDTVTISADKSSVSIKPVQVSDSGEYLCKLTNRVSNDNAVYKLIVSYGPGNVKVDGKRAVEVGTRVELKCSAESVPSATFSWAFNDTARNVITPEYIIDHATYKDTGRYTCVASNHVTGLNASFVHTLSVKEEGSLPGELSSGAIAGIVIGVLVAIVIIAVVVKKVMKKRNFHQLEMCAGPRKTNERIESPY</sequence>
<dbReference type="SMART" id="SM00408">
    <property type="entry name" value="IGc2"/>
    <property type="match status" value="4"/>
</dbReference>
<keyword evidence="5" id="KW-1133">Transmembrane helix</keyword>
<keyword evidence="1 6" id="KW-0732">Signal</keyword>
<dbReference type="PANTHER" id="PTHR44337">
    <property type="entry name" value="CARCINOEMBRYONIC ANTIGEN-RELATED CELL ADHESION MOLECULE 8"/>
    <property type="match status" value="1"/>
</dbReference>
<dbReference type="InterPro" id="IPR013783">
    <property type="entry name" value="Ig-like_fold"/>
</dbReference>
<evidence type="ECO:0000259" key="7">
    <source>
        <dbReference type="PROSITE" id="PS50835"/>
    </source>
</evidence>
<organism evidence="8 9">
    <name type="scientific">Scleropages formosus</name>
    <name type="common">Asian bonytongue</name>
    <name type="synonym">Osteoglossum formosum</name>
    <dbReference type="NCBI Taxonomy" id="113540"/>
    <lineage>
        <taxon>Eukaryota</taxon>
        <taxon>Metazoa</taxon>
        <taxon>Chordata</taxon>
        <taxon>Craniata</taxon>
        <taxon>Vertebrata</taxon>
        <taxon>Euteleostomi</taxon>
        <taxon>Actinopterygii</taxon>
        <taxon>Neopterygii</taxon>
        <taxon>Teleostei</taxon>
        <taxon>Osteoglossocephala</taxon>
        <taxon>Osteoglossomorpha</taxon>
        <taxon>Osteoglossiformes</taxon>
        <taxon>Osteoglossidae</taxon>
        <taxon>Scleropages</taxon>
    </lineage>
</organism>
<reference evidence="8 9" key="1">
    <citation type="submission" date="2019-04" db="EMBL/GenBank/DDBJ databases">
        <authorList>
            <consortium name="Wellcome Sanger Institute Data Sharing"/>
        </authorList>
    </citation>
    <scope>NUCLEOTIDE SEQUENCE [LARGE SCALE GENOMIC DNA]</scope>
</reference>